<gene>
    <name evidence="3" type="ORF">BG36_03540</name>
</gene>
<name>A0A011VJI5_9HYPH</name>
<dbReference type="STRING" id="69279.BG36_03540"/>
<dbReference type="PANTHER" id="PTHR41287">
    <property type="match status" value="1"/>
</dbReference>
<dbReference type="eggNOG" id="COG4626">
    <property type="taxonomic scope" value="Bacteria"/>
</dbReference>
<organism evidence="3 4">
    <name type="scientific">Aquamicrobium defluvii</name>
    <dbReference type="NCBI Taxonomy" id="69279"/>
    <lineage>
        <taxon>Bacteria</taxon>
        <taxon>Pseudomonadati</taxon>
        <taxon>Pseudomonadota</taxon>
        <taxon>Alphaproteobacteria</taxon>
        <taxon>Hyphomicrobiales</taxon>
        <taxon>Phyllobacteriaceae</taxon>
        <taxon>Aquamicrobium</taxon>
    </lineage>
</organism>
<dbReference type="AlphaFoldDB" id="A0A011VJI5"/>
<reference evidence="3 4" key="1">
    <citation type="submission" date="2014-02" db="EMBL/GenBank/DDBJ databases">
        <title>Aquamicrobium defluvii Genome sequencing.</title>
        <authorList>
            <person name="Wang X."/>
        </authorList>
    </citation>
    <scope>NUCLEOTIDE SEQUENCE [LARGE SCALE GENOMIC DNA]</scope>
    <source>
        <strain evidence="3 4">W13Z1</strain>
    </source>
</reference>
<dbReference type="InterPro" id="IPR046462">
    <property type="entry name" value="TerL_nuclease"/>
</dbReference>
<evidence type="ECO:0000259" key="2">
    <source>
        <dbReference type="Pfam" id="PF20441"/>
    </source>
</evidence>
<dbReference type="RefSeq" id="WP_035026304.1">
    <property type="nucleotide sequence ID" value="NZ_KK073886.1"/>
</dbReference>
<dbReference type="EMBL" id="JENY01000012">
    <property type="protein sequence ID" value="EXL08620.1"/>
    <property type="molecule type" value="Genomic_DNA"/>
</dbReference>
<evidence type="ECO:0000259" key="1">
    <source>
        <dbReference type="Pfam" id="PF03354"/>
    </source>
</evidence>
<dbReference type="InterPro" id="IPR046461">
    <property type="entry name" value="TerL_ATPase"/>
</dbReference>
<dbReference type="Proteomes" id="UP000019849">
    <property type="component" value="Unassembled WGS sequence"/>
</dbReference>
<dbReference type="Gene3D" id="3.40.50.300">
    <property type="entry name" value="P-loop containing nucleotide triphosphate hydrolases"/>
    <property type="match status" value="1"/>
</dbReference>
<dbReference type="PANTHER" id="PTHR41287:SF1">
    <property type="entry name" value="PROTEIN YMFN"/>
    <property type="match status" value="1"/>
</dbReference>
<proteinExistence type="predicted"/>
<sequence length="584" mass="65974">MKRTRSRRSAEHPHVAVGNQYAKDVVAGKIPACKWVRLACQRHLDDLKRQKDRAFDYRFDPAEAEKVCRFVELMPHAKGAWASRGETLVMQPWQVFLTICIFGWLNKVDGFRRFRRALLLVPRKNGKSAWAAAIGLYMLAADGEHGAEVYSGATTEKQAWEVFRPARIMAMRQAAFREHYGVTVNASNLHMLSNESRFEPVIGKPGDGSSPHCAIIDEYHEHATDDMLATMQTGMGARDQPLTLVITTAGSNIAGPCYAMMQEARRMLDGIVDDDELFALMYGLDPEDDWTEEASLRKANPNFGVSVGDKFLLSEQRQAINNARHVSRFKTKHLNEWVNAKEVFFNIQRWIESAVPGLSVDDFAGQPCRIGLDLASKVDVAAMEITFKLDECDCPKAGELIEAGFRFARFGRYYLPSAAIEKGENEHYQAWHRDGLIVQSDGEMNDMTMIRDDILGTRDRHQLLEVAYDPDQARMMVSELQAEGIACTEVFATMKNFSEPMKEMDGLIRERAIAHDGDPIFTWMLSNVVTKANHRDQVYPRKERDENKIDGPVAHIMALGRWMIADEPAPASPWDDPEFSLVNA</sequence>
<dbReference type="Pfam" id="PF03354">
    <property type="entry name" value="TerL_ATPase"/>
    <property type="match status" value="1"/>
</dbReference>
<evidence type="ECO:0000313" key="3">
    <source>
        <dbReference type="EMBL" id="EXL08620.1"/>
    </source>
</evidence>
<feature type="domain" description="Terminase large subunit-like ATPase" evidence="1">
    <location>
        <begin position="92"/>
        <end position="263"/>
    </location>
</feature>
<dbReference type="PATRIC" id="fig|69279.3.peg.2111"/>
<evidence type="ECO:0000313" key="4">
    <source>
        <dbReference type="Proteomes" id="UP000019849"/>
    </source>
</evidence>
<dbReference type="HOGENOM" id="CLU_026632_6_2_5"/>
<comment type="caution">
    <text evidence="3">The sequence shown here is derived from an EMBL/GenBank/DDBJ whole genome shotgun (WGS) entry which is preliminary data.</text>
</comment>
<dbReference type="InterPro" id="IPR005021">
    <property type="entry name" value="Terminase_largesu-like"/>
</dbReference>
<dbReference type="GO" id="GO:0004519">
    <property type="term" value="F:endonuclease activity"/>
    <property type="evidence" value="ECO:0007669"/>
    <property type="project" value="InterPro"/>
</dbReference>
<dbReference type="Pfam" id="PF20441">
    <property type="entry name" value="TerL_nuclease"/>
    <property type="match status" value="1"/>
</dbReference>
<feature type="domain" description="Terminase large subunit-like endonuclease" evidence="2">
    <location>
        <begin position="272"/>
        <end position="562"/>
    </location>
</feature>
<dbReference type="InterPro" id="IPR027417">
    <property type="entry name" value="P-loop_NTPase"/>
</dbReference>
<accession>A0A011VJI5</accession>
<protein>
    <submittedName>
        <fullName evidence="3">Terminase</fullName>
    </submittedName>
</protein>